<protein>
    <submittedName>
        <fullName evidence="2">Uncharacterized protein</fullName>
    </submittedName>
</protein>
<proteinExistence type="predicted"/>
<reference evidence="2" key="1">
    <citation type="journal article" date="2012" name="Proc. Natl. Acad. Sci. U.S.A.">
        <title>Antigenic diversity is generated by distinct evolutionary mechanisms in African trypanosome species.</title>
        <authorList>
            <person name="Jackson A.P."/>
            <person name="Berry A."/>
            <person name="Aslett M."/>
            <person name="Allison H.C."/>
            <person name="Burton P."/>
            <person name="Vavrova-Anderson J."/>
            <person name="Brown R."/>
            <person name="Browne H."/>
            <person name="Corton N."/>
            <person name="Hauser H."/>
            <person name="Gamble J."/>
            <person name="Gilderthorp R."/>
            <person name="Marcello L."/>
            <person name="McQuillan J."/>
            <person name="Otto T.D."/>
            <person name="Quail M.A."/>
            <person name="Sanders M.J."/>
            <person name="van Tonder A."/>
            <person name="Ginger M.L."/>
            <person name="Field M.C."/>
            <person name="Barry J.D."/>
            <person name="Hertz-Fowler C."/>
            <person name="Berriman M."/>
        </authorList>
    </citation>
    <scope>NUCLEOTIDE SEQUENCE</scope>
    <source>
        <strain evidence="2">Y486</strain>
    </source>
</reference>
<dbReference type="VEuPathDB" id="TriTrypDB:TvY486_1111050"/>
<dbReference type="EMBL" id="HE573027">
    <property type="protein sequence ID" value="CCC53621.1"/>
    <property type="molecule type" value="Genomic_DNA"/>
</dbReference>
<accession>G0UCR1</accession>
<keyword evidence="1" id="KW-0812">Transmembrane</keyword>
<name>G0UCR1_TRYVY</name>
<feature type="transmembrane region" description="Helical" evidence="1">
    <location>
        <begin position="18"/>
        <end position="40"/>
    </location>
</feature>
<keyword evidence="1" id="KW-0472">Membrane</keyword>
<keyword evidence="1" id="KW-1133">Transmembrane helix</keyword>
<gene>
    <name evidence="2" type="ORF">TVY486_1111050</name>
</gene>
<evidence type="ECO:0000313" key="2">
    <source>
        <dbReference type="EMBL" id="CCC53621.1"/>
    </source>
</evidence>
<organism evidence="2">
    <name type="scientific">Trypanosoma vivax (strain Y486)</name>
    <dbReference type="NCBI Taxonomy" id="1055687"/>
    <lineage>
        <taxon>Eukaryota</taxon>
        <taxon>Discoba</taxon>
        <taxon>Euglenozoa</taxon>
        <taxon>Kinetoplastea</taxon>
        <taxon>Metakinetoplastina</taxon>
        <taxon>Trypanosomatida</taxon>
        <taxon>Trypanosomatidae</taxon>
        <taxon>Trypanosoma</taxon>
        <taxon>Duttonella</taxon>
    </lineage>
</organism>
<sequence length="139" mass="15759">MFHCILINCLMSLDAFKFLLFLSSLSLSLSLIFFLSRILFRLLGIIFGFLIDLARFAPDNTSPSSYVLSHSCVGSAVKPHVQALLVVYLPTFLRHRLTSIFHQTLACVHVRMHSCLCFCLHFPPSTSCLHIPSLFFLPR</sequence>
<evidence type="ECO:0000256" key="1">
    <source>
        <dbReference type="SAM" id="Phobius"/>
    </source>
</evidence>
<dbReference type="AlphaFoldDB" id="G0UCR1"/>